<sequence>MSTTAGRPLLLLTVNTAPERARRLIPRVLENLKDRYNIVHAANVARISDVKAVVEAVQPDVVCCASMWTPEEVAQIHAMSRELVPNVKATFIPHGLQVEKGPDAVVEFLTAEFPKLLAA</sequence>
<organism evidence="1 2">
    <name type="scientific">Myxozyma melibiosi</name>
    <dbReference type="NCBI Taxonomy" id="54550"/>
    <lineage>
        <taxon>Eukaryota</taxon>
        <taxon>Fungi</taxon>
        <taxon>Dikarya</taxon>
        <taxon>Ascomycota</taxon>
        <taxon>Saccharomycotina</taxon>
        <taxon>Lipomycetes</taxon>
        <taxon>Lipomycetales</taxon>
        <taxon>Lipomycetaceae</taxon>
        <taxon>Myxozyma</taxon>
    </lineage>
</organism>
<dbReference type="EMBL" id="JBBJBU010000017">
    <property type="protein sequence ID" value="KAK7202443.1"/>
    <property type="molecule type" value="Genomic_DNA"/>
</dbReference>
<accession>A0ABR1F045</accession>
<reference evidence="1 2" key="1">
    <citation type="submission" date="2024-03" db="EMBL/GenBank/DDBJ databases">
        <title>Genome-scale model development and genomic sequencing of the oleaginous clade Lipomyces.</title>
        <authorList>
            <consortium name="Lawrence Berkeley National Laboratory"/>
            <person name="Czajka J.J."/>
            <person name="Han Y."/>
            <person name="Kim J."/>
            <person name="Mondo S.J."/>
            <person name="Hofstad B.A."/>
            <person name="Robles A."/>
            <person name="Haridas S."/>
            <person name="Riley R."/>
            <person name="LaButti K."/>
            <person name="Pangilinan J."/>
            <person name="Andreopoulos W."/>
            <person name="Lipzen A."/>
            <person name="Yan J."/>
            <person name="Wang M."/>
            <person name="Ng V."/>
            <person name="Grigoriev I.V."/>
            <person name="Spatafora J.W."/>
            <person name="Magnuson J.K."/>
            <person name="Baker S.E."/>
            <person name="Pomraning K.R."/>
        </authorList>
    </citation>
    <scope>NUCLEOTIDE SEQUENCE [LARGE SCALE GENOMIC DNA]</scope>
    <source>
        <strain evidence="1 2">Phaff 52-87</strain>
    </source>
</reference>
<gene>
    <name evidence="1" type="ORF">BZA70DRAFT_285792</name>
</gene>
<dbReference type="RefSeq" id="XP_064765476.1">
    <property type="nucleotide sequence ID" value="XM_064913794.1"/>
</dbReference>
<dbReference type="GeneID" id="90039306"/>
<evidence type="ECO:0000313" key="2">
    <source>
        <dbReference type="Proteomes" id="UP001498771"/>
    </source>
</evidence>
<keyword evidence="2" id="KW-1185">Reference proteome</keyword>
<dbReference type="Proteomes" id="UP001498771">
    <property type="component" value="Unassembled WGS sequence"/>
</dbReference>
<protein>
    <submittedName>
        <fullName evidence="1">Uncharacterized protein</fullName>
    </submittedName>
</protein>
<comment type="caution">
    <text evidence="1">The sequence shown here is derived from an EMBL/GenBank/DDBJ whole genome shotgun (WGS) entry which is preliminary data.</text>
</comment>
<evidence type="ECO:0000313" key="1">
    <source>
        <dbReference type="EMBL" id="KAK7202443.1"/>
    </source>
</evidence>
<name>A0ABR1F045_9ASCO</name>
<proteinExistence type="predicted"/>